<reference evidence="1 2" key="1">
    <citation type="submission" date="2015-11" db="EMBL/GenBank/DDBJ databases">
        <title>Genome Sequence of Bacillus simplex strain VanAntwerpen2.</title>
        <authorList>
            <person name="Couger M.B."/>
        </authorList>
    </citation>
    <scope>NUCLEOTIDE SEQUENCE [LARGE SCALE GENOMIC DNA]</scope>
    <source>
        <strain evidence="1 2">VanAntwerpen02</strain>
    </source>
</reference>
<keyword evidence="2" id="KW-1185">Reference proteome</keyword>
<dbReference type="Proteomes" id="UP000064189">
    <property type="component" value="Unassembled WGS sequence"/>
</dbReference>
<evidence type="ECO:0000313" key="1">
    <source>
        <dbReference type="EMBL" id="KWW17975.1"/>
    </source>
</evidence>
<dbReference type="RefSeq" id="WP_061142616.1">
    <property type="nucleotide sequence ID" value="NZ_LNNH01000025.1"/>
</dbReference>
<accession>A0A109MXL3</accession>
<proteinExistence type="predicted"/>
<organism evidence="1 2">
    <name type="scientific">Peribacillus simplex</name>
    <dbReference type="NCBI Taxonomy" id="1478"/>
    <lineage>
        <taxon>Bacteria</taxon>
        <taxon>Bacillati</taxon>
        <taxon>Bacillota</taxon>
        <taxon>Bacilli</taxon>
        <taxon>Bacillales</taxon>
        <taxon>Bacillaceae</taxon>
        <taxon>Peribacillus</taxon>
    </lineage>
</organism>
<dbReference type="AlphaFoldDB" id="A0A109MXL3"/>
<comment type="caution">
    <text evidence="1">The sequence shown here is derived from an EMBL/GenBank/DDBJ whole genome shotgun (WGS) entry which is preliminary data.</text>
</comment>
<gene>
    <name evidence="1" type="ORF">AS888_20915</name>
</gene>
<name>A0A109MXL3_9BACI</name>
<dbReference type="EMBL" id="LNNH01000025">
    <property type="protein sequence ID" value="KWW17975.1"/>
    <property type="molecule type" value="Genomic_DNA"/>
</dbReference>
<protein>
    <submittedName>
        <fullName evidence="1">Uncharacterized protein</fullName>
    </submittedName>
</protein>
<sequence length="107" mass="12038">MKYEVESAFIDKNTKEAYAVGSHFETDSEDRAEFLQKKGFLGSEIDSAVETILDKKATDIIKEISTETSKEELESLLNQEVSGKNRVTVKEHIEKLLNGEDHESSEA</sequence>
<evidence type="ECO:0000313" key="2">
    <source>
        <dbReference type="Proteomes" id="UP000064189"/>
    </source>
</evidence>